<dbReference type="PANTHER" id="PTHR10642">
    <property type="entry name" value="RIBONUCLEASE H1"/>
    <property type="match status" value="1"/>
</dbReference>
<accession>A0A135L9E5</accession>
<feature type="domain" description="RNase H type-1" evidence="8">
    <location>
        <begin position="73"/>
        <end position="230"/>
    </location>
</feature>
<dbReference type="GO" id="GO:0003676">
    <property type="term" value="F:nucleic acid binding"/>
    <property type="evidence" value="ECO:0007669"/>
    <property type="project" value="InterPro"/>
</dbReference>
<dbReference type="SUPFAM" id="SSF53098">
    <property type="entry name" value="Ribonuclease H-like"/>
    <property type="match status" value="1"/>
</dbReference>
<dbReference type="GO" id="GO:0004523">
    <property type="term" value="F:RNA-DNA hybrid ribonuclease activity"/>
    <property type="evidence" value="ECO:0007669"/>
    <property type="project" value="UniProtKB-EC"/>
</dbReference>
<dbReference type="OMA" id="CMDNGRP"/>
<dbReference type="STRING" id="5078.A0A135L9E5"/>
<dbReference type="GO" id="GO:0046872">
    <property type="term" value="F:metal ion binding"/>
    <property type="evidence" value="ECO:0007669"/>
    <property type="project" value="UniProtKB-KW"/>
</dbReference>
<keyword evidence="4" id="KW-0540">Nuclease</keyword>
<evidence type="ECO:0000313" key="9">
    <source>
        <dbReference type="EMBL" id="KXG45591.1"/>
    </source>
</evidence>
<dbReference type="CDD" id="cd13934">
    <property type="entry name" value="RNase_H_Dikarya_like"/>
    <property type="match status" value="1"/>
</dbReference>
<keyword evidence="7" id="KW-0378">Hydrolase</keyword>
<evidence type="ECO:0000256" key="7">
    <source>
        <dbReference type="ARBA" id="ARBA00022801"/>
    </source>
</evidence>
<comment type="similarity">
    <text evidence="2">Belongs to the RNase H family.</text>
</comment>
<sequence length="248" mass="28671">MSFQPNPRPIFAGYIPPRLYTELRVGSGRIIPTEFKPPNPNDTPQSLFPHCPKVTMRERVHRFIRKTPDNRSIETDFLIYTDGACYDNGRINAKAGCSFVFNDSTSGFARFALEYKGPTGQQHTLTNNRAELRAVIAALRYRDWAAEGFTRLVIATDSEYVVYGITSWIWEWLTWSWVTTAGEPVRNRDLWECLLGEVEMWQERGLTVQFWRIPREWNTKADRHARAAATMERHHLFTDIPGISDGPF</sequence>
<dbReference type="InterPro" id="IPR036397">
    <property type="entry name" value="RNaseH_sf"/>
</dbReference>
<dbReference type="PROSITE" id="PS50879">
    <property type="entry name" value="RNASE_H_1"/>
    <property type="match status" value="1"/>
</dbReference>
<dbReference type="PANTHER" id="PTHR10642:SF26">
    <property type="entry name" value="RIBONUCLEASE H1"/>
    <property type="match status" value="1"/>
</dbReference>
<organism evidence="9 10">
    <name type="scientific">Penicillium patulum</name>
    <name type="common">Penicillium griseofulvum</name>
    <dbReference type="NCBI Taxonomy" id="5078"/>
    <lineage>
        <taxon>Eukaryota</taxon>
        <taxon>Fungi</taxon>
        <taxon>Dikarya</taxon>
        <taxon>Ascomycota</taxon>
        <taxon>Pezizomycotina</taxon>
        <taxon>Eurotiomycetes</taxon>
        <taxon>Eurotiomycetidae</taxon>
        <taxon>Eurotiales</taxon>
        <taxon>Aspergillaceae</taxon>
        <taxon>Penicillium</taxon>
    </lineage>
</organism>
<dbReference type="AlphaFoldDB" id="A0A135L9E5"/>
<dbReference type="EC" id="3.1.26.4" evidence="3"/>
<proteinExistence type="inferred from homology"/>
<evidence type="ECO:0000313" key="10">
    <source>
        <dbReference type="Proteomes" id="UP000070168"/>
    </source>
</evidence>
<gene>
    <name evidence="9" type="ORF">PGRI_033580</name>
</gene>
<dbReference type="InterPro" id="IPR050092">
    <property type="entry name" value="RNase_H"/>
</dbReference>
<dbReference type="InterPro" id="IPR002156">
    <property type="entry name" value="RNaseH_domain"/>
</dbReference>
<evidence type="ECO:0000259" key="8">
    <source>
        <dbReference type="PROSITE" id="PS50879"/>
    </source>
</evidence>
<dbReference type="GO" id="GO:0043137">
    <property type="term" value="P:DNA replication, removal of RNA primer"/>
    <property type="evidence" value="ECO:0007669"/>
    <property type="project" value="TreeGrafter"/>
</dbReference>
<protein>
    <recommendedName>
        <fullName evidence="3">ribonuclease H</fullName>
        <ecNumber evidence="3">3.1.26.4</ecNumber>
    </recommendedName>
</protein>
<dbReference type="EMBL" id="LHQR01000070">
    <property type="protein sequence ID" value="KXG45591.1"/>
    <property type="molecule type" value="Genomic_DNA"/>
</dbReference>
<evidence type="ECO:0000256" key="5">
    <source>
        <dbReference type="ARBA" id="ARBA00022723"/>
    </source>
</evidence>
<dbReference type="GeneID" id="63706371"/>
<evidence type="ECO:0000256" key="2">
    <source>
        <dbReference type="ARBA" id="ARBA00005300"/>
    </source>
</evidence>
<comment type="catalytic activity">
    <reaction evidence="1">
        <text>Endonucleolytic cleavage to 5'-phosphomonoester.</text>
        <dbReference type="EC" id="3.1.26.4"/>
    </reaction>
</comment>
<dbReference type="Proteomes" id="UP000070168">
    <property type="component" value="Unassembled WGS sequence"/>
</dbReference>
<dbReference type="InterPro" id="IPR012337">
    <property type="entry name" value="RNaseH-like_sf"/>
</dbReference>
<evidence type="ECO:0000256" key="1">
    <source>
        <dbReference type="ARBA" id="ARBA00000077"/>
    </source>
</evidence>
<evidence type="ECO:0000256" key="3">
    <source>
        <dbReference type="ARBA" id="ARBA00012180"/>
    </source>
</evidence>
<keyword evidence="6" id="KW-0255">Endonuclease</keyword>
<dbReference type="OrthoDB" id="407198at2759"/>
<keyword evidence="5" id="KW-0479">Metal-binding</keyword>
<dbReference type="Gene3D" id="3.30.420.10">
    <property type="entry name" value="Ribonuclease H-like superfamily/Ribonuclease H"/>
    <property type="match status" value="1"/>
</dbReference>
<keyword evidence="10" id="KW-1185">Reference proteome</keyword>
<name>A0A135L9E5_PENPA</name>
<comment type="caution">
    <text evidence="9">The sequence shown here is derived from an EMBL/GenBank/DDBJ whole genome shotgun (WGS) entry which is preliminary data.</text>
</comment>
<dbReference type="RefSeq" id="XP_040644127.1">
    <property type="nucleotide sequence ID" value="XM_040791071.1"/>
</dbReference>
<evidence type="ECO:0000256" key="6">
    <source>
        <dbReference type="ARBA" id="ARBA00022759"/>
    </source>
</evidence>
<reference evidence="9 10" key="1">
    <citation type="journal article" date="2016" name="BMC Genomics">
        <title>Genome sequencing and secondary metabolism of the postharvest pathogen Penicillium griseofulvum.</title>
        <authorList>
            <person name="Banani H."/>
            <person name="Marcet-Houben M."/>
            <person name="Ballester A.R."/>
            <person name="Abbruscato P."/>
            <person name="Gonzalez-Candelas L."/>
            <person name="Gabaldon T."/>
            <person name="Spadaro D."/>
        </authorList>
    </citation>
    <scope>NUCLEOTIDE SEQUENCE [LARGE SCALE GENOMIC DNA]</scope>
    <source>
        <strain evidence="9 10">PG3</strain>
    </source>
</reference>
<evidence type="ECO:0000256" key="4">
    <source>
        <dbReference type="ARBA" id="ARBA00022722"/>
    </source>
</evidence>
<dbReference type="Pfam" id="PF00075">
    <property type="entry name" value="RNase_H"/>
    <property type="match status" value="1"/>
</dbReference>